<keyword evidence="2" id="KW-1185">Reference proteome</keyword>
<reference evidence="1" key="1">
    <citation type="journal article" date="2020" name="Phytopathology">
        <title>Genome Sequence Resources of Colletotrichum truncatum, C. plurivorum, C. musicola, and C. sojae: Four Species Pathogenic to Soybean (Glycine max).</title>
        <authorList>
            <person name="Rogerio F."/>
            <person name="Boufleur T.R."/>
            <person name="Ciampi-Guillardi M."/>
            <person name="Sukno S.A."/>
            <person name="Thon M.R."/>
            <person name="Massola Junior N.S."/>
            <person name="Baroncelli R."/>
        </authorList>
    </citation>
    <scope>NUCLEOTIDE SEQUENCE</scope>
    <source>
        <strain evidence="1">LFN0074</strain>
    </source>
</reference>
<dbReference type="Proteomes" id="UP000639643">
    <property type="component" value="Unassembled WGS sequence"/>
</dbReference>
<proteinExistence type="predicted"/>
<organism evidence="1 2">
    <name type="scientific">Colletotrichum musicola</name>
    <dbReference type="NCBI Taxonomy" id="2175873"/>
    <lineage>
        <taxon>Eukaryota</taxon>
        <taxon>Fungi</taxon>
        <taxon>Dikarya</taxon>
        <taxon>Ascomycota</taxon>
        <taxon>Pezizomycotina</taxon>
        <taxon>Sordariomycetes</taxon>
        <taxon>Hypocreomycetidae</taxon>
        <taxon>Glomerellales</taxon>
        <taxon>Glomerellaceae</taxon>
        <taxon>Colletotrichum</taxon>
        <taxon>Colletotrichum orchidearum species complex</taxon>
    </lineage>
</organism>
<comment type="caution">
    <text evidence="1">The sequence shown here is derived from an EMBL/GenBank/DDBJ whole genome shotgun (WGS) entry which is preliminary data.</text>
</comment>
<accession>A0A8H6N371</accession>
<name>A0A8H6N371_9PEZI</name>
<evidence type="ECO:0000313" key="2">
    <source>
        <dbReference type="Proteomes" id="UP000639643"/>
    </source>
</evidence>
<sequence length="79" mass="9183">MHCQRRVPGREWREALLHFRQLPRQRGPGLQEKRIIRKLPGVSEFKGGKRCLPCRRMSLEGVGLELSHRDMHDVGARDG</sequence>
<dbReference type="AlphaFoldDB" id="A0A8H6N371"/>
<gene>
    <name evidence="1" type="ORF">CMUS01_11868</name>
</gene>
<dbReference type="EMBL" id="WIGM01000629">
    <property type="protein sequence ID" value="KAF6818687.1"/>
    <property type="molecule type" value="Genomic_DNA"/>
</dbReference>
<protein>
    <submittedName>
        <fullName evidence="1">Uncharacterized protein</fullName>
    </submittedName>
</protein>
<evidence type="ECO:0000313" key="1">
    <source>
        <dbReference type="EMBL" id="KAF6818687.1"/>
    </source>
</evidence>